<protein>
    <submittedName>
        <fullName evidence="3">Uncharacterized protein</fullName>
    </submittedName>
</protein>
<keyword evidence="2" id="KW-0472">Membrane</keyword>
<evidence type="ECO:0000256" key="1">
    <source>
        <dbReference type="SAM" id="MobiDB-lite"/>
    </source>
</evidence>
<dbReference type="AlphaFoldDB" id="A0A096MCD1"/>
<keyword evidence="2" id="KW-1133">Transmembrane helix</keyword>
<name>A0A096MCD1_POEFO</name>
<reference evidence="3" key="2">
    <citation type="submission" date="2025-08" db="UniProtKB">
        <authorList>
            <consortium name="Ensembl"/>
        </authorList>
    </citation>
    <scope>IDENTIFICATION</scope>
</reference>
<sequence>AAAQTGSGDDTTRGSPASLTPHWESGRGQNQKRTNQNHQNHNQLKNEKPELSLMTAPPAGSLCNTVTLLLLLLIKQERP</sequence>
<keyword evidence="2" id="KW-0812">Transmembrane</keyword>
<organism evidence="3 4">
    <name type="scientific">Poecilia formosa</name>
    <name type="common">Amazon molly</name>
    <name type="synonym">Limia formosa</name>
    <dbReference type="NCBI Taxonomy" id="48698"/>
    <lineage>
        <taxon>Eukaryota</taxon>
        <taxon>Metazoa</taxon>
        <taxon>Chordata</taxon>
        <taxon>Craniata</taxon>
        <taxon>Vertebrata</taxon>
        <taxon>Euteleostomi</taxon>
        <taxon>Actinopterygii</taxon>
        <taxon>Neopterygii</taxon>
        <taxon>Teleostei</taxon>
        <taxon>Neoteleostei</taxon>
        <taxon>Acanthomorphata</taxon>
        <taxon>Ovalentaria</taxon>
        <taxon>Atherinomorphae</taxon>
        <taxon>Cyprinodontiformes</taxon>
        <taxon>Poeciliidae</taxon>
        <taxon>Poeciliinae</taxon>
        <taxon>Poecilia</taxon>
    </lineage>
</organism>
<keyword evidence="4" id="KW-1185">Reference proteome</keyword>
<feature type="region of interest" description="Disordered" evidence="1">
    <location>
        <begin position="1"/>
        <end position="56"/>
    </location>
</feature>
<feature type="compositionally biased region" description="Low complexity" evidence="1">
    <location>
        <begin position="29"/>
        <end position="43"/>
    </location>
</feature>
<reference evidence="4" key="1">
    <citation type="submission" date="2013-10" db="EMBL/GenBank/DDBJ databases">
        <authorList>
            <person name="Schartl M."/>
            <person name="Warren W."/>
        </authorList>
    </citation>
    <scope>NUCLEOTIDE SEQUENCE [LARGE SCALE GENOMIC DNA]</scope>
    <source>
        <strain evidence="4">female</strain>
    </source>
</reference>
<evidence type="ECO:0000313" key="4">
    <source>
        <dbReference type="Proteomes" id="UP000028760"/>
    </source>
</evidence>
<evidence type="ECO:0000313" key="3">
    <source>
        <dbReference type="Ensembl" id="ENSPFOP00000029072.1"/>
    </source>
</evidence>
<dbReference type="Proteomes" id="UP000028760">
    <property type="component" value="Unassembled WGS sequence"/>
</dbReference>
<evidence type="ECO:0000256" key="2">
    <source>
        <dbReference type="SAM" id="Phobius"/>
    </source>
</evidence>
<proteinExistence type="predicted"/>
<accession>A0A096MCD1</accession>
<dbReference type="Ensembl" id="ENSPFOT00000031265.1">
    <property type="protein sequence ID" value="ENSPFOP00000029072.1"/>
    <property type="gene ID" value="ENSPFOG00000022810.1"/>
</dbReference>
<feature type="transmembrane region" description="Helical" evidence="2">
    <location>
        <begin position="51"/>
        <end position="74"/>
    </location>
</feature>
<reference evidence="3" key="3">
    <citation type="submission" date="2025-09" db="UniProtKB">
        <authorList>
            <consortium name="Ensembl"/>
        </authorList>
    </citation>
    <scope>IDENTIFICATION</scope>
</reference>
<feature type="compositionally biased region" description="Polar residues" evidence="1">
    <location>
        <begin position="1"/>
        <end position="18"/>
    </location>
</feature>
<dbReference type="EMBL" id="AYCK01022098">
    <property type="status" value="NOT_ANNOTATED_CDS"/>
    <property type="molecule type" value="Genomic_DNA"/>
</dbReference>